<dbReference type="VEuPathDB" id="VectorBase:AFUN014080"/>
<name>A0A182S0P9_ANOFN</name>
<dbReference type="EnsemblMetazoa" id="AFUN014080-RA">
    <property type="protein sequence ID" value="AFUN014080-PA"/>
    <property type="gene ID" value="AFUN014080"/>
</dbReference>
<proteinExistence type="predicted"/>
<accession>A0A182S0P9</accession>
<organism evidence="1">
    <name type="scientific">Anopheles funestus</name>
    <name type="common">African malaria mosquito</name>
    <dbReference type="NCBI Taxonomy" id="62324"/>
    <lineage>
        <taxon>Eukaryota</taxon>
        <taxon>Metazoa</taxon>
        <taxon>Ecdysozoa</taxon>
        <taxon>Arthropoda</taxon>
        <taxon>Hexapoda</taxon>
        <taxon>Insecta</taxon>
        <taxon>Pterygota</taxon>
        <taxon>Neoptera</taxon>
        <taxon>Endopterygota</taxon>
        <taxon>Diptera</taxon>
        <taxon>Nematocera</taxon>
        <taxon>Culicoidea</taxon>
        <taxon>Culicidae</taxon>
        <taxon>Anophelinae</taxon>
        <taxon>Anopheles</taxon>
    </lineage>
</organism>
<sequence>MAIVRWMRYHRLSHCNWMDVVLSRLYHTLVLHMRMMIDACILRRIVIGYNAWRDTGCRCRCNRRRIVPYVMMDEVFARRTSLCWGRLFTAIGKLAGKLLAEQ</sequence>
<dbReference type="AlphaFoldDB" id="A0A182S0P9"/>
<evidence type="ECO:0000313" key="1">
    <source>
        <dbReference type="EnsemblMetazoa" id="AFUN014080-PA"/>
    </source>
</evidence>
<protein>
    <submittedName>
        <fullName evidence="1">Uncharacterized protein</fullName>
    </submittedName>
</protein>
<reference evidence="1" key="1">
    <citation type="submission" date="2020-05" db="UniProtKB">
        <authorList>
            <consortium name="EnsemblMetazoa"/>
        </authorList>
    </citation>
    <scope>IDENTIFICATION</scope>
    <source>
        <strain evidence="1">FUMOZ</strain>
    </source>
</reference>